<dbReference type="EMBL" id="AZBU02000005">
    <property type="protein sequence ID" value="TKR78092.1"/>
    <property type="molecule type" value="Genomic_DNA"/>
</dbReference>
<accession>A0A4U5N6W6</accession>
<dbReference type="InterPro" id="IPR007320">
    <property type="entry name" value="PDCD2_C"/>
</dbReference>
<reference evidence="3 4" key="2">
    <citation type="journal article" date="2019" name="G3 (Bethesda)">
        <title>Hybrid Assembly of the Genome of the Entomopathogenic Nematode Steinernema carpocapsae Identifies the X-Chromosome.</title>
        <authorList>
            <person name="Serra L."/>
            <person name="Macchietto M."/>
            <person name="Macias-Munoz A."/>
            <person name="McGill C.J."/>
            <person name="Rodriguez I.M."/>
            <person name="Rodriguez B."/>
            <person name="Murad R."/>
            <person name="Mortazavi A."/>
        </authorList>
    </citation>
    <scope>NUCLEOTIDE SEQUENCE [LARGE SCALE GENOMIC DNA]</scope>
    <source>
        <strain evidence="3 4">ALL</strain>
    </source>
</reference>
<protein>
    <recommendedName>
        <fullName evidence="2">Programmed cell death protein 2 C-terminal domain-containing protein</fullName>
    </recommendedName>
</protein>
<gene>
    <name evidence="3" type="ORF">L596_018954</name>
</gene>
<proteinExistence type="predicted"/>
<sequence length="216" mass="24446">MEEEGAEFALPEKSKPSNPFVFPEYNLEIETEQITQGYFETVVKEADEDDDESEGEEDERELAKRMKEFKKLSTTNEISADDLGNIDESASTKDKSFQVFQKIISRYPDQIVRYDCGGKPLLATDFAPIPKDIPKCENCGANRQFELQLTPHLLSMIDVDTLGQSIDWGTVLIYTCSKSCDIKYFGYTKEVAFKQDFDLITDASQPVGEENDEGSQ</sequence>
<dbReference type="OrthoDB" id="443682at2759"/>
<name>A0A4U5N6W6_STECR</name>
<evidence type="ECO:0000313" key="3">
    <source>
        <dbReference type="EMBL" id="TKR78092.1"/>
    </source>
</evidence>
<evidence type="ECO:0000313" key="4">
    <source>
        <dbReference type="Proteomes" id="UP000298663"/>
    </source>
</evidence>
<comment type="caution">
    <text evidence="3">The sequence shown here is derived from an EMBL/GenBank/DDBJ whole genome shotgun (WGS) entry which is preliminary data.</text>
</comment>
<feature type="compositionally biased region" description="Acidic residues" evidence="1">
    <location>
        <begin position="46"/>
        <end position="60"/>
    </location>
</feature>
<dbReference type="Proteomes" id="UP000298663">
    <property type="component" value="Unassembled WGS sequence"/>
</dbReference>
<feature type="region of interest" description="Disordered" evidence="1">
    <location>
        <begin position="43"/>
        <end position="62"/>
    </location>
</feature>
<dbReference type="PANTHER" id="PTHR12298">
    <property type="entry name" value="PCDC2 PROGRAMMED CELL DEATH PROTEIN 2 -RELATED"/>
    <property type="match status" value="1"/>
</dbReference>
<dbReference type="GO" id="GO:0005634">
    <property type="term" value="C:nucleus"/>
    <property type="evidence" value="ECO:0007669"/>
    <property type="project" value="TreeGrafter"/>
</dbReference>
<reference evidence="3 4" key="1">
    <citation type="journal article" date="2015" name="Genome Biol.">
        <title>Comparative genomics of Steinernema reveals deeply conserved gene regulatory networks.</title>
        <authorList>
            <person name="Dillman A.R."/>
            <person name="Macchietto M."/>
            <person name="Porter C.F."/>
            <person name="Rogers A."/>
            <person name="Williams B."/>
            <person name="Antoshechkin I."/>
            <person name="Lee M.M."/>
            <person name="Goodwin Z."/>
            <person name="Lu X."/>
            <person name="Lewis E.E."/>
            <person name="Goodrich-Blair H."/>
            <person name="Stock S.P."/>
            <person name="Adams B.J."/>
            <person name="Sternberg P.W."/>
            <person name="Mortazavi A."/>
        </authorList>
    </citation>
    <scope>NUCLEOTIDE SEQUENCE [LARGE SCALE GENOMIC DNA]</scope>
    <source>
        <strain evidence="3 4">ALL</strain>
    </source>
</reference>
<dbReference type="AlphaFoldDB" id="A0A4U5N6W6"/>
<dbReference type="STRING" id="34508.A0A4U5N6W6"/>
<feature type="domain" description="Programmed cell death protein 2 C-terminal" evidence="2">
    <location>
        <begin position="94"/>
        <end position="196"/>
    </location>
</feature>
<organism evidence="3 4">
    <name type="scientific">Steinernema carpocapsae</name>
    <name type="common">Entomopathogenic nematode</name>
    <dbReference type="NCBI Taxonomy" id="34508"/>
    <lineage>
        <taxon>Eukaryota</taxon>
        <taxon>Metazoa</taxon>
        <taxon>Ecdysozoa</taxon>
        <taxon>Nematoda</taxon>
        <taxon>Chromadorea</taxon>
        <taxon>Rhabditida</taxon>
        <taxon>Tylenchina</taxon>
        <taxon>Panagrolaimomorpha</taxon>
        <taxon>Strongyloidoidea</taxon>
        <taxon>Steinernematidae</taxon>
        <taxon>Steinernema</taxon>
    </lineage>
</organism>
<dbReference type="GO" id="GO:0005737">
    <property type="term" value="C:cytoplasm"/>
    <property type="evidence" value="ECO:0007669"/>
    <property type="project" value="InterPro"/>
</dbReference>
<evidence type="ECO:0000259" key="2">
    <source>
        <dbReference type="Pfam" id="PF04194"/>
    </source>
</evidence>
<evidence type="ECO:0000256" key="1">
    <source>
        <dbReference type="SAM" id="MobiDB-lite"/>
    </source>
</evidence>
<dbReference type="Pfam" id="PF04194">
    <property type="entry name" value="PDCD2_C"/>
    <property type="match status" value="1"/>
</dbReference>
<dbReference type="PANTHER" id="PTHR12298:SF4">
    <property type="entry name" value="PROGRAMMED CELL DEATH PROTEIN 2"/>
    <property type="match status" value="1"/>
</dbReference>
<keyword evidence="4" id="KW-1185">Reference proteome</keyword>